<evidence type="ECO:0000313" key="4">
    <source>
        <dbReference type="Proteomes" id="UP000193218"/>
    </source>
</evidence>
<comment type="caution">
    <text evidence="3">The sequence shown here is derived from an EMBL/GenBank/DDBJ whole genome shotgun (WGS) entry which is preliminary data.</text>
</comment>
<name>A0A1Y1U5G8_9TREE</name>
<keyword evidence="2" id="KW-0472">Membrane</keyword>
<proteinExistence type="predicted"/>
<feature type="compositionally biased region" description="Low complexity" evidence="1">
    <location>
        <begin position="163"/>
        <end position="176"/>
    </location>
</feature>
<sequence>MVATKIDKLHRFFIQRRKPDSILVSTVVDVSVIGFLWILVLGGVAAESSVADVFDRCDRFTTCDLGKAVLGLGWLFFFMLLGLFCWMLIYTFMHYGSSWSVWRTPFALLVERGAPVASGRDVENKPGVPASTDHQQQAHHTAQPASTTYPPANDPVMGQAPLQMSQTQPTSTQAQT</sequence>
<keyword evidence="2" id="KW-1133">Transmembrane helix</keyword>
<protein>
    <submittedName>
        <fullName evidence="3">Uncharacterized protein</fullName>
    </submittedName>
</protein>
<feature type="compositionally biased region" description="Low complexity" evidence="1">
    <location>
        <begin position="130"/>
        <end position="148"/>
    </location>
</feature>
<dbReference type="RefSeq" id="XP_021867626.1">
    <property type="nucleotide sequence ID" value="XM_022013733.1"/>
</dbReference>
<dbReference type="EMBL" id="NBSH01000029">
    <property type="protein sequence ID" value="ORX33268.1"/>
    <property type="molecule type" value="Genomic_DNA"/>
</dbReference>
<accession>A0A1Y1U5G8</accession>
<dbReference type="GeneID" id="33555541"/>
<keyword evidence="4" id="KW-1185">Reference proteome</keyword>
<organism evidence="3 4">
    <name type="scientific">Kockovaella imperatae</name>
    <dbReference type="NCBI Taxonomy" id="4999"/>
    <lineage>
        <taxon>Eukaryota</taxon>
        <taxon>Fungi</taxon>
        <taxon>Dikarya</taxon>
        <taxon>Basidiomycota</taxon>
        <taxon>Agaricomycotina</taxon>
        <taxon>Tremellomycetes</taxon>
        <taxon>Tremellales</taxon>
        <taxon>Cuniculitremaceae</taxon>
        <taxon>Kockovaella</taxon>
    </lineage>
</organism>
<evidence type="ECO:0000256" key="2">
    <source>
        <dbReference type="SAM" id="Phobius"/>
    </source>
</evidence>
<dbReference type="AlphaFoldDB" id="A0A1Y1U5G8"/>
<gene>
    <name evidence="3" type="ORF">BD324DRAFT_585277</name>
</gene>
<feature type="transmembrane region" description="Helical" evidence="2">
    <location>
        <begin position="21"/>
        <end position="46"/>
    </location>
</feature>
<dbReference type="Proteomes" id="UP000193218">
    <property type="component" value="Unassembled WGS sequence"/>
</dbReference>
<reference evidence="3 4" key="1">
    <citation type="submission" date="2017-03" db="EMBL/GenBank/DDBJ databases">
        <title>Widespread Adenine N6-methylation of Active Genes in Fungi.</title>
        <authorList>
            <consortium name="DOE Joint Genome Institute"/>
            <person name="Mondo S.J."/>
            <person name="Dannebaum R.O."/>
            <person name="Kuo R.C."/>
            <person name="Louie K.B."/>
            <person name="Bewick A.J."/>
            <person name="Labutti K."/>
            <person name="Haridas S."/>
            <person name="Kuo A."/>
            <person name="Salamov A."/>
            <person name="Ahrendt S.R."/>
            <person name="Lau R."/>
            <person name="Bowen B.P."/>
            <person name="Lipzen A."/>
            <person name="Sullivan W."/>
            <person name="Andreopoulos W.B."/>
            <person name="Clum A."/>
            <person name="Lindquist E."/>
            <person name="Daum C."/>
            <person name="Northen T.R."/>
            <person name="Ramamoorthy G."/>
            <person name="Schmitz R.J."/>
            <person name="Gryganskyi A."/>
            <person name="Culley D."/>
            <person name="Magnuson J."/>
            <person name="James T.Y."/>
            <person name="O'Malley M.A."/>
            <person name="Stajich J.E."/>
            <person name="Spatafora J.W."/>
            <person name="Visel A."/>
            <person name="Grigoriev I.V."/>
        </authorList>
    </citation>
    <scope>NUCLEOTIDE SEQUENCE [LARGE SCALE GENOMIC DNA]</scope>
    <source>
        <strain evidence="3 4">NRRL Y-17943</strain>
    </source>
</reference>
<feature type="region of interest" description="Disordered" evidence="1">
    <location>
        <begin position="120"/>
        <end position="176"/>
    </location>
</feature>
<dbReference type="STRING" id="4999.A0A1Y1U5G8"/>
<keyword evidence="2" id="KW-0812">Transmembrane</keyword>
<dbReference type="InParanoid" id="A0A1Y1U5G8"/>
<dbReference type="OrthoDB" id="2596424at2759"/>
<feature type="transmembrane region" description="Helical" evidence="2">
    <location>
        <begin position="74"/>
        <end position="93"/>
    </location>
</feature>
<evidence type="ECO:0000313" key="3">
    <source>
        <dbReference type="EMBL" id="ORX33268.1"/>
    </source>
</evidence>
<evidence type="ECO:0000256" key="1">
    <source>
        <dbReference type="SAM" id="MobiDB-lite"/>
    </source>
</evidence>